<protein>
    <recommendedName>
        <fullName evidence="3">Rhodanese-related sulfurtransferase</fullName>
    </recommendedName>
</protein>
<dbReference type="Pfam" id="PF15580">
    <property type="entry name" value="Imm53"/>
    <property type="match status" value="1"/>
</dbReference>
<evidence type="ECO:0008006" key="3">
    <source>
        <dbReference type="Google" id="ProtNLM"/>
    </source>
</evidence>
<dbReference type="KEGG" id="sgv:B1H19_20490"/>
<dbReference type="STRING" id="553510.B1H19_20490"/>
<sequence>MPGDPLSFLTAWYTDQCDGDWEHAYGIRIETLDNPGWSVELDLEETALHGATLDRTETAESAESAERDSWIQAWSDGSVFHLRCGPADLGAAVERFRDFAALHGREGRPS</sequence>
<name>A0A1V0TTM0_9ACTN</name>
<dbReference type="Proteomes" id="UP000192726">
    <property type="component" value="Chromosome"/>
</dbReference>
<proteinExistence type="predicted"/>
<keyword evidence="2" id="KW-1185">Reference proteome</keyword>
<dbReference type="AlphaFoldDB" id="A0A1V0TTM0"/>
<dbReference type="OrthoDB" id="3533713at2"/>
<gene>
    <name evidence="1" type="ORF">B1H19_20490</name>
</gene>
<organism evidence="1 2">
    <name type="scientific">Streptomyces gilvosporeus</name>
    <dbReference type="NCBI Taxonomy" id="553510"/>
    <lineage>
        <taxon>Bacteria</taxon>
        <taxon>Bacillati</taxon>
        <taxon>Actinomycetota</taxon>
        <taxon>Actinomycetes</taxon>
        <taxon>Kitasatosporales</taxon>
        <taxon>Streptomycetaceae</taxon>
        <taxon>Streptomyces</taxon>
    </lineage>
</organism>
<accession>A0A1V0TTM0</accession>
<reference evidence="1 2" key="1">
    <citation type="submission" date="2017-04" db="EMBL/GenBank/DDBJ databases">
        <title>Complete Genome Sequence of Streptomyces gilvosporeus F607, a Capable Producer of Natamycin.</title>
        <authorList>
            <person name="Zong G."/>
            <person name="Zhong C."/>
            <person name="Fu J."/>
            <person name="Qin R."/>
            <person name="Cao G."/>
        </authorList>
    </citation>
    <scope>NUCLEOTIDE SEQUENCE [LARGE SCALE GENOMIC DNA]</scope>
    <source>
        <strain evidence="1 2">F607</strain>
    </source>
</reference>
<evidence type="ECO:0000313" key="1">
    <source>
        <dbReference type="EMBL" id="ARF56241.1"/>
    </source>
</evidence>
<dbReference type="RefSeq" id="WP_083106091.1">
    <property type="nucleotide sequence ID" value="NZ_CP020569.1"/>
</dbReference>
<evidence type="ECO:0000313" key="2">
    <source>
        <dbReference type="Proteomes" id="UP000192726"/>
    </source>
</evidence>
<dbReference type="EMBL" id="CP020569">
    <property type="protein sequence ID" value="ARF56241.1"/>
    <property type="molecule type" value="Genomic_DNA"/>
</dbReference>
<dbReference type="InterPro" id="IPR028228">
    <property type="entry name" value="Imm53"/>
</dbReference>